<dbReference type="InterPro" id="IPR057326">
    <property type="entry name" value="KR_dom"/>
</dbReference>
<dbReference type="PRINTS" id="PR00080">
    <property type="entry name" value="SDRFAMILY"/>
</dbReference>
<evidence type="ECO:0000256" key="3">
    <source>
        <dbReference type="RuleBase" id="RU000363"/>
    </source>
</evidence>
<organism evidence="5 6">
    <name type="scientific">Gemmata palustris</name>
    <dbReference type="NCBI Taxonomy" id="2822762"/>
    <lineage>
        <taxon>Bacteria</taxon>
        <taxon>Pseudomonadati</taxon>
        <taxon>Planctomycetota</taxon>
        <taxon>Planctomycetia</taxon>
        <taxon>Gemmatales</taxon>
        <taxon>Gemmataceae</taxon>
        <taxon>Gemmata</taxon>
    </lineage>
</organism>
<evidence type="ECO:0000313" key="5">
    <source>
        <dbReference type="EMBL" id="MBP3955070.1"/>
    </source>
</evidence>
<dbReference type="Gene3D" id="3.40.50.720">
    <property type="entry name" value="NAD(P)-binding Rossmann-like Domain"/>
    <property type="match status" value="1"/>
</dbReference>
<dbReference type="InterPro" id="IPR020904">
    <property type="entry name" value="Sc_DH/Rdtase_CS"/>
</dbReference>
<dbReference type="SUPFAM" id="SSF51735">
    <property type="entry name" value="NAD(P)-binding Rossmann-fold domains"/>
    <property type="match status" value="1"/>
</dbReference>
<keyword evidence="2" id="KW-0560">Oxidoreductase</keyword>
<dbReference type="PROSITE" id="PS00061">
    <property type="entry name" value="ADH_SHORT"/>
    <property type="match status" value="1"/>
</dbReference>
<evidence type="ECO:0000259" key="4">
    <source>
        <dbReference type="SMART" id="SM00822"/>
    </source>
</evidence>
<evidence type="ECO:0000256" key="1">
    <source>
        <dbReference type="ARBA" id="ARBA00006484"/>
    </source>
</evidence>
<comment type="similarity">
    <text evidence="1 3">Belongs to the short-chain dehydrogenases/reductases (SDR) family.</text>
</comment>
<dbReference type="Proteomes" id="UP000676565">
    <property type="component" value="Unassembled WGS sequence"/>
</dbReference>
<dbReference type="InterPro" id="IPR002347">
    <property type="entry name" value="SDR_fam"/>
</dbReference>
<dbReference type="SMART" id="SM00822">
    <property type="entry name" value="PKS_KR"/>
    <property type="match status" value="1"/>
</dbReference>
<proteinExistence type="inferred from homology"/>
<feature type="domain" description="Ketoreductase" evidence="4">
    <location>
        <begin position="51"/>
        <end position="235"/>
    </location>
</feature>
<name>A0ABS5BP39_9BACT</name>
<evidence type="ECO:0000256" key="2">
    <source>
        <dbReference type="ARBA" id="ARBA00023002"/>
    </source>
</evidence>
<dbReference type="Pfam" id="PF00106">
    <property type="entry name" value="adh_short"/>
    <property type="match status" value="1"/>
</dbReference>
<accession>A0ABS5BP39</accession>
<reference evidence="5 6" key="1">
    <citation type="submission" date="2021-04" db="EMBL/GenBank/DDBJ databases">
        <authorList>
            <person name="Ivanova A."/>
        </authorList>
    </citation>
    <scope>NUCLEOTIDE SEQUENCE [LARGE SCALE GENOMIC DNA]</scope>
    <source>
        <strain evidence="5 6">G18</strain>
    </source>
</reference>
<dbReference type="PANTHER" id="PTHR44196:SF1">
    <property type="entry name" value="DEHYDROGENASE_REDUCTASE SDR FAMILY MEMBER 7B"/>
    <property type="match status" value="1"/>
</dbReference>
<dbReference type="PRINTS" id="PR00081">
    <property type="entry name" value="GDHRDH"/>
</dbReference>
<dbReference type="InterPro" id="IPR036291">
    <property type="entry name" value="NAD(P)-bd_dom_sf"/>
</dbReference>
<protein>
    <submittedName>
        <fullName evidence="5">SDR family oxidoreductase</fullName>
    </submittedName>
</protein>
<keyword evidence="6" id="KW-1185">Reference proteome</keyword>
<evidence type="ECO:0000313" key="6">
    <source>
        <dbReference type="Proteomes" id="UP000676565"/>
    </source>
</evidence>
<comment type="caution">
    <text evidence="5">The sequence shown here is derived from an EMBL/GenBank/DDBJ whole genome shotgun (WGS) entry which is preliminary data.</text>
</comment>
<dbReference type="EMBL" id="JAGKQQ010000001">
    <property type="protein sequence ID" value="MBP3955070.1"/>
    <property type="molecule type" value="Genomic_DNA"/>
</dbReference>
<sequence length="367" mass="39093">MIPAPELLAVTLVSFAHRGYPVKRALLLTGLGAVGYLTYRALKPRYDFRNKHVLITGGSRGLGLVMARQLANAGARISICSREPNELLRAVDDLNRYGERVVAVECDVTDRDRVHEFVAYAQLRNGPVDVLVNNAGIIQVGPLDEMREEDFAQSLATHFWAALYTTLAVLPEMKARRAGRIVNIASFGGKVAVPHLLPYSAGKFALVGFSNGLRSELRQHGIVVTTVCPGLMQTGSHLNADFKGRHEEEYAWFATGNAVPGFSMVAEMAASKIISACARGDAELVLGLPAKLAVALQAICPNLTADLLELTNNHILPAPGGIGTATAKGKHSRGSLPDAVTARTDRAAARNNEIAGAAVVPPPLPSA</sequence>
<dbReference type="CDD" id="cd05233">
    <property type="entry name" value="SDR_c"/>
    <property type="match status" value="1"/>
</dbReference>
<dbReference type="PANTHER" id="PTHR44196">
    <property type="entry name" value="DEHYDROGENASE/REDUCTASE SDR FAMILY MEMBER 7B"/>
    <property type="match status" value="1"/>
</dbReference>
<gene>
    <name evidence="5" type="ORF">J8F10_07225</name>
</gene>